<proteinExistence type="predicted"/>
<protein>
    <submittedName>
        <fullName evidence="1">LRR repeats and ubiquitin-like domain-containing protein</fullName>
    </submittedName>
</protein>
<dbReference type="OrthoDB" id="2187496at2759"/>
<organism evidence="1 2">
    <name type="scientific">Dorcoceras hygrometricum</name>
    <dbReference type="NCBI Taxonomy" id="472368"/>
    <lineage>
        <taxon>Eukaryota</taxon>
        <taxon>Viridiplantae</taxon>
        <taxon>Streptophyta</taxon>
        <taxon>Embryophyta</taxon>
        <taxon>Tracheophyta</taxon>
        <taxon>Spermatophyta</taxon>
        <taxon>Magnoliopsida</taxon>
        <taxon>eudicotyledons</taxon>
        <taxon>Gunneridae</taxon>
        <taxon>Pentapetalae</taxon>
        <taxon>asterids</taxon>
        <taxon>lamiids</taxon>
        <taxon>Lamiales</taxon>
        <taxon>Gesneriaceae</taxon>
        <taxon>Didymocarpoideae</taxon>
        <taxon>Trichosporeae</taxon>
        <taxon>Loxocarpinae</taxon>
        <taxon>Dorcoceras</taxon>
    </lineage>
</organism>
<accession>A0A2Z6ZY17</accession>
<dbReference type="AlphaFoldDB" id="A0A2Z6ZY17"/>
<keyword evidence="2" id="KW-1185">Reference proteome</keyword>
<dbReference type="EMBL" id="KV243346">
    <property type="protein sequence ID" value="KZT75450.1"/>
    <property type="molecule type" value="Genomic_DNA"/>
</dbReference>
<name>A0A2Z6ZY17_9LAMI</name>
<gene>
    <name evidence="1" type="ORF">F511_47525</name>
</gene>
<dbReference type="Proteomes" id="UP000250235">
    <property type="component" value="Unassembled WGS sequence"/>
</dbReference>
<sequence>MDATSVIIEQDGPIKKEVVVMPSDRMVADTADRKKEKNGESVKKSQVERWKAIGVIALADCHLTVHTCYFLEWN</sequence>
<reference evidence="1 2" key="1">
    <citation type="journal article" date="2015" name="Proc. Natl. Acad. Sci. U.S.A.">
        <title>The resurrection genome of Boea hygrometrica: A blueprint for survival of dehydration.</title>
        <authorList>
            <person name="Xiao L."/>
            <person name="Yang G."/>
            <person name="Zhang L."/>
            <person name="Yang X."/>
            <person name="Zhao S."/>
            <person name="Ji Z."/>
            <person name="Zhou Q."/>
            <person name="Hu M."/>
            <person name="Wang Y."/>
            <person name="Chen M."/>
            <person name="Xu Y."/>
            <person name="Jin H."/>
            <person name="Xiao X."/>
            <person name="Hu G."/>
            <person name="Bao F."/>
            <person name="Hu Y."/>
            <person name="Wan P."/>
            <person name="Li L."/>
            <person name="Deng X."/>
            <person name="Kuang T."/>
            <person name="Xiang C."/>
            <person name="Zhu J.K."/>
            <person name="Oliver M.J."/>
            <person name="He Y."/>
        </authorList>
    </citation>
    <scope>NUCLEOTIDE SEQUENCE [LARGE SCALE GENOMIC DNA]</scope>
    <source>
        <strain evidence="2">cv. XS01</strain>
    </source>
</reference>
<evidence type="ECO:0000313" key="1">
    <source>
        <dbReference type="EMBL" id="KZT75450.1"/>
    </source>
</evidence>
<evidence type="ECO:0000313" key="2">
    <source>
        <dbReference type="Proteomes" id="UP000250235"/>
    </source>
</evidence>